<dbReference type="EMBL" id="AP022595">
    <property type="protein sequence ID" value="BBY59581.1"/>
    <property type="molecule type" value="Genomic_DNA"/>
</dbReference>
<dbReference type="KEGG" id="msar:MSAR_27170"/>
<evidence type="ECO:0000259" key="4">
    <source>
        <dbReference type="PROSITE" id="PS50043"/>
    </source>
</evidence>
<dbReference type="PRINTS" id="PR00038">
    <property type="entry name" value="HTHLUXR"/>
</dbReference>
<keyword evidence="1" id="KW-0805">Transcription regulation</keyword>
<keyword evidence="6" id="KW-1185">Reference proteome</keyword>
<dbReference type="Proteomes" id="UP000466445">
    <property type="component" value="Chromosome"/>
</dbReference>
<accession>A0A7I7ST84</accession>
<proteinExistence type="predicted"/>
<keyword evidence="2" id="KW-0238">DNA-binding</keyword>
<dbReference type="PANTHER" id="PTHR44688:SF16">
    <property type="entry name" value="DNA-BINDING TRANSCRIPTIONAL ACTIVATOR DEVR_DOSR"/>
    <property type="match status" value="1"/>
</dbReference>
<dbReference type="CDD" id="cd06170">
    <property type="entry name" value="LuxR_C_like"/>
    <property type="match status" value="1"/>
</dbReference>
<dbReference type="InterPro" id="IPR036388">
    <property type="entry name" value="WH-like_DNA-bd_sf"/>
</dbReference>
<dbReference type="Gene3D" id="1.10.10.10">
    <property type="entry name" value="Winged helix-like DNA-binding domain superfamily/Winged helix DNA-binding domain"/>
    <property type="match status" value="1"/>
</dbReference>
<organism evidence="5 6">
    <name type="scientific">Mycolicibacterium sarraceniae</name>
    <dbReference type="NCBI Taxonomy" id="1534348"/>
    <lineage>
        <taxon>Bacteria</taxon>
        <taxon>Bacillati</taxon>
        <taxon>Actinomycetota</taxon>
        <taxon>Actinomycetes</taxon>
        <taxon>Mycobacteriales</taxon>
        <taxon>Mycobacteriaceae</taxon>
        <taxon>Mycolicibacterium</taxon>
    </lineage>
</organism>
<gene>
    <name evidence="5" type="ORF">MSAR_27170</name>
</gene>
<dbReference type="InterPro" id="IPR000792">
    <property type="entry name" value="Tscrpt_reg_LuxR_C"/>
</dbReference>
<evidence type="ECO:0000256" key="2">
    <source>
        <dbReference type="ARBA" id="ARBA00023125"/>
    </source>
</evidence>
<evidence type="ECO:0000313" key="5">
    <source>
        <dbReference type="EMBL" id="BBY59581.1"/>
    </source>
</evidence>
<dbReference type="GO" id="GO:0006355">
    <property type="term" value="P:regulation of DNA-templated transcription"/>
    <property type="evidence" value="ECO:0007669"/>
    <property type="project" value="InterPro"/>
</dbReference>
<dbReference type="PROSITE" id="PS50043">
    <property type="entry name" value="HTH_LUXR_2"/>
    <property type="match status" value="1"/>
</dbReference>
<dbReference type="GO" id="GO:0003677">
    <property type="term" value="F:DNA binding"/>
    <property type="evidence" value="ECO:0007669"/>
    <property type="project" value="UniProtKB-KW"/>
</dbReference>
<name>A0A7I7ST84_9MYCO</name>
<evidence type="ECO:0000313" key="6">
    <source>
        <dbReference type="Proteomes" id="UP000466445"/>
    </source>
</evidence>
<feature type="domain" description="HTH luxR-type" evidence="4">
    <location>
        <begin position="28"/>
        <end position="93"/>
    </location>
</feature>
<dbReference type="InterPro" id="IPR016032">
    <property type="entry name" value="Sig_transdc_resp-reg_C-effctor"/>
</dbReference>
<reference evidence="5 6" key="1">
    <citation type="journal article" date="2019" name="Emerg. Microbes Infect.">
        <title>Comprehensive subspecies identification of 175 nontuberculous mycobacteria species based on 7547 genomic profiles.</title>
        <authorList>
            <person name="Matsumoto Y."/>
            <person name="Kinjo T."/>
            <person name="Motooka D."/>
            <person name="Nabeya D."/>
            <person name="Jung N."/>
            <person name="Uechi K."/>
            <person name="Horii T."/>
            <person name="Iida T."/>
            <person name="Fujita J."/>
            <person name="Nakamura S."/>
        </authorList>
    </citation>
    <scope>NUCLEOTIDE SEQUENCE [LARGE SCALE GENOMIC DNA]</scope>
    <source>
        <strain evidence="5 6">JCM 30395</strain>
    </source>
</reference>
<evidence type="ECO:0000256" key="1">
    <source>
        <dbReference type="ARBA" id="ARBA00023015"/>
    </source>
</evidence>
<sequence length="97" mass="10964">MGDSRTWPVLRRGRELARGGLKTPALWATSQPLPVSPRALEIARLVVRGWSNREIAERLVVSTRTVEGHLYRMYLTLNVTSRDDTRNLTGGQLIRPV</sequence>
<dbReference type="PANTHER" id="PTHR44688">
    <property type="entry name" value="DNA-BINDING TRANSCRIPTIONAL ACTIVATOR DEVR_DOSR"/>
    <property type="match status" value="1"/>
</dbReference>
<dbReference type="SMART" id="SM00421">
    <property type="entry name" value="HTH_LUXR"/>
    <property type="match status" value="1"/>
</dbReference>
<protein>
    <recommendedName>
        <fullName evidence="4">HTH luxR-type domain-containing protein</fullName>
    </recommendedName>
</protein>
<keyword evidence="3" id="KW-0804">Transcription</keyword>
<dbReference type="SUPFAM" id="SSF46894">
    <property type="entry name" value="C-terminal effector domain of the bipartite response regulators"/>
    <property type="match status" value="1"/>
</dbReference>
<dbReference type="AlphaFoldDB" id="A0A7I7ST84"/>
<evidence type="ECO:0000256" key="3">
    <source>
        <dbReference type="ARBA" id="ARBA00023163"/>
    </source>
</evidence>
<dbReference type="Pfam" id="PF00196">
    <property type="entry name" value="GerE"/>
    <property type="match status" value="1"/>
</dbReference>